<keyword evidence="1" id="KW-0472">Membrane</keyword>
<sequence>MAEREEQDQNRFQVAVSCDSGDSVEGGDVGKSRGKTEKAMVLDGHCRWKSPVKTGKVNHLTVSTTLRKIKNLFGISISTKAARKCGSAKVQETCLWLLFMSFLFVVKFIHLVFLLESLCFVCVLCRVVKENNSLVKRPQSQDLKSQLSTEAENAFLLVMQPLPLATF</sequence>
<evidence type="ECO:0000313" key="3">
    <source>
        <dbReference type="Proteomes" id="UP000467841"/>
    </source>
</evidence>
<dbReference type="Proteomes" id="UP000467841">
    <property type="component" value="Unassembled WGS sequence"/>
</dbReference>
<protein>
    <submittedName>
        <fullName evidence="2">Uncharacterized protein</fullName>
    </submittedName>
</protein>
<proteinExistence type="predicted"/>
<gene>
    <name evidence="2" type="ORF">MERR_LOCUS42693</name>
</gene>
<evidence type="ECO:0000256" key="1">
    <source>
        <dbReference type="SAM" id="Phobius"/>
    </source>
</evidence>
<evidence type="ECO:0000313" key="2">
    <source>
        <dbReference type="EMBL" id="CAA7055457.1"/>
    </source>
</evidence>
<feature type="transmembrane region" description="Helical" evidence="1">
    <location>
        <begin position="95"/>
        <end position="128"/>
    </location>
</feature>
<reference evidence="2" key="1">
    <citation type="submission" date="2020-01" db="EMBL/GenBank/DDBJ databases">
        <authorList>
            <person name="Mishra B."/>
        </authorList>
    </citation>
    <scope>NUCLEOTIDE SEQUENCE [LARGE SCALE GENOMIC DNA]</scope>
</reference>
<keyword evidence="1" id="KW-1133">Transmembrane helix</keyword>
<comment type="caution">
    <text evidence="2">The sequence shown here is derived from an EMBL/GenBank/DDBJ whole genome shotgun (WGS) entry which is preliminary data.</text>
</comment>
<name>A0A6D2KTL9_9BRAS</name>
<dbReference type="AlphaFoldDB" id="A0A6D2KTL9"/>
<organism evidence="2 3">
    <name type="scientific">Microthlaspi erraticum</name>
    <dbReference type="NCBI Taxonomy" id="1685480"/>
    <lineage>
        <taxon>Eukaryota</taxon>
        <taxon>Viridiplantae</taxon>
        <taxon>Streptophyta</taxon>
        <taxon>Embryophyta</taxon>
        <taxon>Tracheophyta</taxon>
        <taxon>Spermatophyta</taxon>
        <taxon>Magnoliopsida</taxon>
        <taxon>eudicotyledons</taxon>
        <taxon>Gunneridae</taxon>
        <taxon>Pentapetalae</taxon>
        <taxon>rosids</taxon>
        <taxon>malvids</taxon>
        <taxon>Brassicales</taxon>
        <taxon>Brassicaceae</taxon>
        <taxon>Coluteocarpeae</taxon>
        <taxon>Microthlaspi</taxon>
    </lineage>
</organism>
<dbReference type="EMBL" id="CACVBM020001607">
    <property type="protein sequence ID" value="CAA7055457.1"/>
    <property type="molecule type" value="Genomic_DNA"/>
</dbReference>
<keyword evidence="3" id="KW-1185">Reference proteome</keyword>
<accession>A0A6D2KTL9</accession>
<keyword evidence="1" id="KW-0812">Transmembrane</keyword>